<dbReference type="SUPFAM" id="SSF53187">
    <property type="entry name" value="Zn-dependent exopeptidases"/>
    <property type="match status" value="1"/>
</dbReference>
<sequence>MKAKDVAIDDDGVFSANYAQARQRFLELAAAATMPVASFEHPLRGREGEVLATDIVRSGPPDATRALVVTSATHGVEGLCGSGIQCALLADQFAARLPDGVALVLVHALNPFGFSWLRRTNEDNVDLNRNGRDFGRALEPNPAYEEVHALLVPGDWGGPEFAAAELKIEAYKRERGERAWQAAVSGGQYTHPDGLFYGGREASWSNRTIRALCREHLAGFEQVGVLDLHTGLGPRGHGELIYAREPGDSEHRRLIEWLGDDVTSVADGSSTSAPVVGTIDALFRAELGQDRVTFAVIEYGTLPIDEVLAALRMDNWVHLHGQVDSELGREAKRRMVAAFVGEDPAWRRSVEQRARSLAERMAAGLAAL</sequence>
<dbReference type="Gene3D" id="3.40.630.10">
    <property type="entry name" value="Zn peptidases"/>
    <property type="match status" value="1"/>
</dbReference>
<accession>A0A518BF08</accession>
<keyword evidence="2" id="KW-1185">Reference proteome</keyword>
<dbReference type="Proteomes" id="UP000316921">
    <property type="component" value="Chromosome"/>
</dbReference>
<dbReference type="EMBL" id="CP036287">
    <property type="protein sequence ID" value="QDU65567.1"/>
    <property type="molecule type" value="Genomic_DNA"/>
</dbReference>
<dbReference type="CDD" id="cd06233">
    <property type="entry name" value="M14-like"/>
    <property type="match status" value="1"/>
</dbReference>
<dbReference type="RefSeq" id="WP_145062314.1">
    <property type="nucleotide sequence ID" value="NZ_CP036287.1"/>
</dbReference>
<evidence type="ECO:0000313" key="1">
    <source>
        <dbReference type="EMBL" id="QDU65567.1"/>
    </source>
</evidence>
<protein>
    <recommendedName>
        <fullName evidence="3">DUF2817 domain-containing protein</fullName>
    </recommendedName>
</protein>
<reference evidence="1 2" key="1">
    <citation type="submission" date="2019-02" db="EMBL/GenBank/DDBJ databases">
        <title>Deep-cultivation of Planctomycetes and their phenomic and genomic characterization uncovers novel biology.</title>
        <authorList>
            <person name="Wiegand S."/>
            <person name="Jogler M."/>
            <person name="Boedeker C."/>
            <person name="Pinto D."/>
            <person name="Vollmers J."/>
            <person name="Rivas-Marin E."/>
            <person name="Kohn T."/>
            <person name="Peeters S.H."/>
            <person name="Heuer A."/>
            <person name="Rast P."/>
            <person name="Oberbeckmann S."/>
            <person name="Bunk B."/>
            <person name="Jeske O."/>
            <person name="Meyerdierks A."/>
            <person name="Storesund J.E."/>
            <person name="Kallscheuer N."/>
            <person name="Luecker S."/>
            <person name="Lage O.M."/>
            <person name="Pohl T."/>
            <person name="Merkel B.J."/>
            <person name="Hornburger P."/>
            <person name="Mueller R.-W."/>
            <person name="Bruemmer F."/>
            <person name="Labrenz M."/>
            <person name="Spormann A.M."/>
            <person name="Op den Camp H."/>
            <person name="Overmann J."/>
            <person name="Amann R."/>
            <person name="Jetten M.S.M."/>
            <person name="Mascher T."/>
            <person name="Medema M.H."/>
            <person name="Devos D.P."/>
            <person name="Kaster A.-K."/>
            <person name="Ovreas L."/>
            <person name="Rohde M."/>
            <person name="Galperin M.Y."/>
            <person name="Jogler C."/>
        </authorList>
    </citation>
    <scope>NUCLEOTIDE SEQUENCE [LARGE SCALE GENOMIC DNA]</scope>
    <source>
        <strain evidence="1 2">Pla133</strain>
    </source>
</reference>
<gene>
    <name evidence="1" type="ORF">Pla133_06320</name>
</gene>
<organism evidence="1 2">
    <name type="scientific">Engelhardtia mirabilis</name>
    <dbReference type="NCBI Taxonomy" id="2528011"/>
    <lineage>
        <taxon>Bacteria</taxon>
        <taxon>Pseudomonadati</taxon>
        <taxon>Planctomycetota</taxon>
        <taxon>Planctomycetia</taxon>
        <taxon>Planctomycetia incertae sedis</taxon>
        <taxon>Engelhardtia</taxon>
    </lineage>
</organism>
<name>A0A518BF08_9BACT</name>
<dbReference type="Pfam" id="PF10994">
    <property type="entry name" value="DUF2817"/>
    <property type="match status" value="1"/>
</dbReference>
<evidence type="ECO:0008006" key="3">
    <source>
        <dbReference type="Google" id="ProtNLM"/>
    </source>
</evidence>
<dbReference type="AlphaFoldDB" id="A0A518BF08"/>
<dbReference type="KEGG" id="pbap:Pla133_06320"/>
<evidence type="ECO:0000313" key="2">
    <source>
        <dbReference type="Proteomes" id="UP000316921"/>
    </source>
</evidence>
<proteinExistence type="predicted"/>
<dbReference type="InterPro" id="IPR021259">
    <property type="entry name" value="DUF2817"/>
</dbReference>